<comment type="pathway">
    <text evidence="9">Cofactor biosynthesis; biotin biosynthesis; biotin from 7,8-diaminononanoate: step 1/2.</text>
</comment>
<feature type="active site" evidence="9">
    <location>
        <position position="37"/>
    </location>
</feature>
<reference evidence="10 11" key="1">
    <citation type="journal article" date="2022" name="Syst. Appl. Microbiol.">
        <title>Rhodopirellula aestuarii sp. nov., a novel member of the genus Rhodopirellula isolated from brackish sediments collected in the Tagus River estuary, Portugal.</title>
        <authorList>
            <person name="Vitorino I.R."/>
            <person name="Klimek D."/>
            <person name="Calusinska M."/>
            <person name="Lobo-da-Cunha A."/>
            <person name="Vasconcelos V."/>
            <person name="Lage O.M."/>
        </authorList>
    </citation>
    <scope>NUCLEOTIDE SEQUENCE [LARGE SCALE GENOMIC DNA]</scope>
    <source>
        <strain evidence="10 11">ICT_H3.1</strain>
    </source>
</reference>
<dbReference type="SUPFAM" id="SSF52540">
    <property type="entry name" value="P-loop containing nucleoside triphosphate hydrolases"/>
    <property type="match status" value="1"/>
</dbReference>
<gene>
    <name evidence="9 10" type="primary">bioD</name>
    <name evidence="10" type="ORF">NB063_05915</name>
</gene>
<comment type="cofactor">
    <cofactor evidence="9">
        <name>Mg(2+)</name>
        <dbReference type="ChEBI" id="CHEBI:18420"/>
    </cofactor>
</comment>
<comment type="caution">
    <text evidence="10">The sequence shown here is derived from an EMBL/GenBank/DDBJ whole genome shotgun (WGS) entry which is preliminary data.</text>
</comment>
<feature type="binding site" evidence="9">
    <location>
        <position position="16"/>
    </location>
    <ligand>
        <name>Mg(2+)</name>
        <dbReference type="ChEBI" id="CHEBI:18420"/>
    </ligand>
</feature>
<organism evidence="10 11">
    <name type="scientific">Aporhodopirellula aestuarii</name>
    <dbReference type="NCBI Taxonomy" id="2950107"/>
    <lineage>
        <taxon>Bacteria</taxon>
        <taxon>Pseudomonadati</taxon>
        <taxon>Planctomycetota</taxon>
        <taxon>Planctomycetia</taxon>
        <taxon>Pirellulales</taxon>
        <taxon>Pirellulaceae</taxon>
        <taxon>Aporhodopirellula</taxon>
    </lineage>
</organism>
<evidence type="ECO:0000256" key="4">
    <source>
        <dbReference type="ARBA" id="ARBA00022741"/>
    </source>
</evidence>
<comment type="subunit">
    <text evidence="9">Homodimer.</text>
</comment>
<evidence type="ECO:0000256" key="9">
    <source>
        <dbReference type="HAMAP-Rule" id="MF_00336"/>
    </source>
</evidence>
<proteinExistence type="inferred from homology"/>
<dbReference type="NCBIfam" id="TIGR00347">
    <property type="entry name" value="bioD"/>
    <property type="match status" value="1"/>
</dbReference>
<evidence type="ECO:0000256" key="8">
    <source>
        <dbReference type="ARBA" id="ARBA00047386"/>
    </source>
</evidence>
<keyword evidence="6 9" id="KW-0067">ATP-binding</keyword>
<evidence type="ECO:0000256" key="1">
    <source>
        <dbReference type="ARBA" id="ARBA00022490"/>
    </source>
</evidence>
<dbReference type="Proteomes" id="UP001202961">
    <property type="component" value="Unassembled WGS sequence"/>
</dbReference>
<evidence type="ECO:0000256" key="5">
    <source>
        <dbReference type="ARBA" id="ARBA00022756"/>
    </source>
</evidence>
<dbReference type="Pfam" id="PF13500">
    <property type="entry name" value="AAA_26"/>
    <property type="match status" value="1"/>
</dbReference>
<keyword evidence="3 9" id="KW-0479">Metal-binding</keyword>
<protein>
    <recommendedName>
        <fullName evidence="9">ATP-dependent dethiobiotin synthetase BioD</fullName>
        <ecNumber evidence="9">6.3.3.3</ecNumber>
    </recommendedName>
    <alternativeName>
        <fullName evidence="9">DTB synthetase</fullName>
        <shortName evidence="9">DTBS</shortName>
    </alternativeName>
    <alternativeName>
        <fullName evidence="9">Dethiobiotin synthase</fullName>
    </alternativeName>
</protein>
<feature type="binding site" evidence="9">
    <location>
        <begin position="117"/>
        <end position="120"/>
    </location>
    <ligand>
        <name>ATP</name>
        <dbReference type="ChEBI" id="CHEBI:30616"/>
    </ligand>
</feature>
<comment type="catalytic activity">
    <reaction evidence="9">
        <text>(7R,8S)-7,8-diammoniononanoate + CO2 + ATP = (4R,5S)-dethiobiotin + ADP + phosphate + 3 H(+)</text>
        <dbReference type="Rhea" id="RHEA:15805"/>
        <dbReference type="ChEBI" id="CHEBI:15378"/>
        <dbReference type="ChEBI" id="CHEBI:16526"/>
        <dbReference type="ChEBI" id="CHEBI:30616"/>
        <dbReference type="ChEBI" id="CHEBI:43474"/>
        <dbReference type="ChEBI" id="CHEBI:149469"/>
        <dbReference type="ChEBI" id="CHEBI:149473"/>
        <dbReference type="ChEBI" id="CHEBI:456216"/>
        <dbReference type="EC" id="6.3.3.3"/>
    </reaction>
</comment>
<comment type="caution">
    <text evidence="9">Lacks conserved residue(s) required for the propagation of feature annotation.</text>
</comment>
<dbReference type="HAMAP" id="MF_00336">
    <property type="entry name" value="BioD"/>
    <property type="match status" value="1"/>
</dbReference>
<keyword evidence="1 9" id="KW-0963">Cytoplasm</keyword>
<evidence type="ECO:0000256" key="2">
    <source>
        <dbReference type="ARBA" id="ARBA00022598"/>
    </source>
</evidence>
<keyword evidence="4 9" id="KW-0547">Nucleotide-binding</keyword>
<feature type="binding site" evidence="9">
    <location>
        <position position="117"/>
    </location>
    <ligand>
        <name>Mg(2+)</name>
        <dbReference type="ChEBI" id="CHEBI:18420"/>
    </ligand>
</feature>
<keyword evidence="11" id="KW-1185">Reference proteome</keyword>
<evidence type="ECO:0000256" key="3">
    <source>
        <dbReference type="ARBA" id="ARBA00022723"/>
    </source>
</evidence>
<name>A0ABT0TZW4_9BACT</name>
<dbReference type="PANTHER" id="PTHR43210">
    <property type="entry name" value="DETHIOBIOTIN SYNTHETASE"/>
    <property type="match status" value="1"/>
</dbReference>
<comment type="catalytic activity">
    <reaction evidence="8">
        <text>(7R,8S)-8-amino-7-(carboxyamino)nonanoate + ATP = (4R,5S)-dethiobiotin + ADP + phosphate + H(+)</text>
        <dbReference type="Rhea" id="RHEA:63684"/>
        <dbReference type="ChEBI" id="CHEBI:15378"/>
        <dbReference type="ChEBI" id="CHEBI:30616"/>
        <dbReference type="ChEBI" id="CHEBI:43474"/>
        <dbReference type="ChEBI" id="CHEBI:149470"/>
        <dbReference type="ChEBI" id="CHEBI:149473"/>
        <dbReference type="ChEBI" id="CHEBI:456216"/>
    </reaction>
</comment>
<dbReference type="EMBL" id="JAMQBK010000017">
    <property type="protein sequence ID" value="MCM2370158.1"/>
    <property type="molecule type" value="Genomic_DNA"/>
</dbReference>
<dbReference type="CDD" id="cd03109">
    <property type="entry name" value="DTBS"/>
    <property type="match status" value="1"/>
</dbReference>
<feature type="binding site" evidence="9">
    <location>
        <position position="41"/>
    </location>
    <ligand>
        <name>substrate</name>
    </ligand>
</feature>
<accession>A0ABT0TZW4</accession>
<dbReference type="PIRSF" id="PIRSF006755">
    <property type="entry name" value="DTB_synth"/>
    <property type="match status" value="1"/>
</dbReference>
<dbReference type="PANTHER" id="PTHR43210:SF2">
    <property type="entry name" value="ATP-DEPENDENT DETHIOBIOTIN SYNTHETASE BIOD 2"/>
    <property type="match status" value="1"/>
</dbReference>
<dbReference type="Gene3D" id="3.40.50.300">
    <property type="entry name" value="P-loop containing nucleotide triphosphate hydrolases"/>
    <property type="match status" value="1"/>
</dbReference>
<evidence type="ECO:0000256" key="7">
    <source>
        <dbReference type="ARBA" id="ARBA00022842"/>
    </source>
</evidence>
<sequence>MDVYFFTGTGTDVGKTYCASRLAQTSLAQGRRVGVYKPVASGCAIGDDGEMVAPDAKMLWESAGGPLTLHTVCPQRFEAALAPPEAAKTQNTTVDEDQLLAGIEPWIDYAPDLLIVEGAGGLFSPLSESMLNIDYALRLRERLPEMRVVLVAPNRLGVIHDCVACVRAAASAGLTIDHVLLNQINDDAHVLSDASILTNARSIERWTGCVVTNQERGLSF</sequence>
<keyword evidence="2 9" id="KW-0436">Ligase</keyword>
<dbReference type="InterPro" id="IPR027417">
    <property type="entry name" value="P-loop_NTPase"/>
</dbReference>
<evidence type="ECO:0000256" key="6">
    <source>
        <dbReference type="ARBA" id="ARBA00022840"/>
    </source>
</evidence>
<feature type="binding site" evidence="9">
    <location>
        <position position="55"/>
    </location>
    <ligand>
        <name>ATP</name>
        <dbReference type="ChEBI" id="CHEBI:30616"/>
    </ligand>
</feature>
<evidence type="ECO:0000313" key="10">
    <source>
        <dbReference type="EMBL" id="MCM2370158.1"/>
    </source>
</evidence>
<evidence type="ECO:0000313" key="11">
    <source>
        <dbReference type="Proteomes" id="UP001202961"/>
    </source>
</evidence>
<dbReference type="InterPro" id="IPR004472">
    <property type="entry name" value="DTB_synth_BioD"/>
</dbReference>
<feature type="binding site" evidence="9">
    <location>
        <begin position="182"/>
        <end position="183"/>
    </location>
    <ligand>
        <name>ATP</name>
        <dbReference type="ChEBI" id="CHEBI:30616"/>
    </ligand>
</feature>
<feature type="binding site" evidence="9">
    <location>
        <begin position="12"/>
        <end position="17"/>
    </location>
    <ligand>
        <name>ATP</name>
        <dbReference type="ChEBI" id="CHEBI:30616"/>
    </ligand>
</feature>
<comment type="function">
    <text evidence="9">Catalyzes a mechanistically unusual reaction, the ATP-dependent insertion of CO2 between the N7 and N8 nitrogen atoms of 7,8-diaminopelargonic acid (DAPA, also called 7,8-diammoniononanoate) to form a ureido ring.</text>
</comment>
<dbReference type="GO" id="GO:0004141">
    <property type="term" value="F:dethiobiotin synthase activity"/>
    <property type="evidence" value="ECO:0007669"/>
    <property type="project" value="UniProtKB-EC"/>
</dbReference>
<feature type="binding site" evidence="9">
    <location>
        <position position="55"/>
    </location>
    <ligand>
        <name>Mg(2+)</name>
        <dbReference type="ChEBI" id="CHEBI:18420"/>
    </ligand>
</feature>
<keyword evidence="7 9" id="KW-0460">Magnesium</keyword>
<comment type="similarity">
    <text evidence="9">Belongs to the dethiobiotin synthetase family.</text>
</comment>
<comment type="subcellular location">
    <subcellularLocation>
        <location evidence="9">Cytoplasm</location>
    </subcellularLocation>
</comment>
<keyword evidence="5 9" id="KW-0093">Biotin biosynthesis</keyword>
<dbReference type="EC" id="6.3.3.3" evidence="9"/>